<dbReference type="EMBL" id="FOFA01000002">
    <property type="protein sequence ID" value="SEQ09277.1"/>
    <property type="molecule type" value="Genomic_DNA"/>
</dbReference>
<gene>
    <name evidence="1" type="ORF">SAMN05421756_102457</name>
</gene>
<dbReference type="Pfam" id="PF07920">
    <property type="entry name" value="DUF1684"/>
    <property type="match status" value="1"/>
</dbReference>
<keyword evidence="2" id="KW-1185">Reference proteome</keyword>
<dbReference type="RefSeq" id="WP_091178319.1">
    <property type="nucleotide sequence ID" value="NZ_FOFA01000002.1"/>
</dbReference>
<proteinExistence type="predicted"/>
<dbReference type="PANTHER" id="PTHR41913">
    <property type="entry name" value="DUF1684 DOMAIN-CONTAINING PROTEIN"/>
    <property type="match status" value="1"/>
</dbReference>
<organism evidence="1 2">
    <name type="scientific">Microlunatus flavus</name>
    <dbReference type="NCBI Taxonomy" id="1036181"/>
    <lineage>
        <taxon>Bacteria</taxon>
        <taxon>Bacillati</taxon>
        <taxon>Actinomycetota</taxon>
        <taxon>Actinomycetes</taxon>
        <taxon>Propionibacteriales</taxon>
        <taxon>Propionibacteriaceae</taxon>
        <taxon>Microlunatus</taxon>
    </lineage>
</organism>
<dbReference type="PANTHER" id="PTHR41913:SF1">
    <property type="entry name" value="DUF1684 DOMAIN-CONTAINING PROTEIN"/>
    <property type="match status" value="1"/>
</dbReference>
<name>A0A1H9D7F1_9ACTN</name>
<sequence length="217" mass="23573">MSEDDGATGTGDAGRVALELADWRRRVAELYAAVRQEADPREGHRLWRAGRDALFRGHPQSALRPGDPLRETGLPCWPYDPAYRFEVMLEPVPDGSRALELPSGENGSTLLRAVGLLELPEPVGGTVTLWWLEQYAGGLFLPLRDGTAGAESYGGGRYLLDTAKGADLGTAGPGDRLVVDLNFLYHPSCRYDDAWLCPLAPPENTVATRVEAGERMA</sequence>
<evidence type="ECO:0008006" key="3">
    <source>
        <dbReference type="Google" id="ProtNLM"/>
    </source>
</evidence>
<dbReference type="OrthoDB" id="5493262at2"/>
<evidence type="ECO:0000313" key="2">
    <source>
        <dbReference type="Proteomes" id="UP000198504"/>
    </source>
</evidence>
<evidence type="ECO:0000313" key="1">
    <source>
        <dbReference type="EMBL" id="SEQ09277.1"/>
    </source>
</evidence>
<accession>A0A1H9D7F1</accession>
<reference evidence="2" key="1">
    <citation type="submission" date="2016-10" db="EMBL/GenBank/DDBJ databases">
        <authorList>
            <person name="Varghese N."/>
            <person name="Submissions S."/>
        </authorList>
    </citation>
    <scope>NUCLEOTIDE SEQUENCE [LARGE SCALE GENOMIC DNA]</scope>
    <source>
        <strain evidence="2">CGMCC 4.6856</strain>
    </source>
</reference>
<dbReference type="Proteomes" id="UP000198504">
    <property type="component" value="Unassembled WGS sequence"/>
</dbReference>
<dbReference type="STRING" id="1036181.SAMN05421756_102457"/>
<dbReference type="InterPro" id="IPR012467">
    <property type="entry name" value="DUF1684"/>
</dbReference>
<protein>
    <recommendedName>
        <fullName evidence="3">DUF1684 domain-containing protein</fullName>
    </recommendedName>
</protein>
<dbReference type="AlphaFoldDB" id="A0A1H9D7F1"/>